<organism evidence="10 11">
    <name type="scientific">Saccharospirillum salsuginis</name>
    <dbReference type="NCBI Taxonomy" id="418750"/>
    <lineage>
        <taxon>Bacteria</taxon>
        <taxon>Pseudomonadati</taxon>
        <taxon>Pseudomonadota</taxon>
        <taxon>Gammaproteobacteria</taxon>
        <taxon>Oceanospirillales</taxon>
        <taxon>Saccharospirillaceae</taxon>
        <taxon>Saccharospirillum</taxon>
    </lineage>
</organism>
<dbReference type="InterPro" id="IPR022781">
    <property type="entry name" value="Flagellar_biosynth_FliO"/>
</dbReference>
<evidence type="ECO:0000256" key="3">
    <source>
        <dbReference type="ARBA" id="ARBA00022989"/>
    </source>
</evidence>
<evidence type="ECO:0000256" key="7">
    <source>
        <dbReference type="RuleBase" id="RU362064"/>
    </source>
</evidence>
<evidence type="ECO:0000256" key="9">
    <source>
        <dbReference type="SAM" id="SignalP"/>
    </source>
</evidence>
<evidence type="ECO:0000313" key="11">
    <source>
        <dbReference type="Proteomes" id="UP000626148"/>
    </source>
</evidence>
<feature type="transmembrane region" description="Helical" evidence="7">
    <location>
        <begin position="39"/>
        <end position="61"/>
    </location>
</feature>
<protein>
    <recommendedName>
        <fullName evidence="7">Flagellar protein</fullName>
    </recommendedName>
</protein>
<keyword evidence="1 7" id="KW-1003">Cell membrane</keyword>
<keyword evidence="5 7" id="KW-0975">Bacterial flagellum</keyword>
<feature type="signal peptide" evidence="9">
    <location>
        <begin position="1"/>
        <end position="29"/>
    </location>
</feature>
<feature type="region of interest" description="Disordered" evidence="8">
    <location>
        <begin position="140"/>
        <end position="162"/>
    </location>
</feature>
<dbReference type="NCBIfam" id="TIGR03500">
    <property type="entry name" value="FliO_TIGR"/>
    <property type="match status" value="1"/>
</dbReference>
<keyword evidence="3 7" id="KW-1133">Transmembrane helix</keyword>
<dbReference type="GO" id="GO:0009425">
    <property type="term" value="C:bacterial-type flagellum basal body"/>
    <property type="evidence" value="ECO:0007669"/>
    <property type="project" value="UniProtKB-SubCell"/>
</dbReference>
<evidence type="ECO:0000256" key="6">
    <source>
        <dbReference type="ARBA" id="ARBA00037937"/>
    </source>
</evidence>
<dbReference type="Pfam" id="PF04347">
    <property type="entry name" value="FliO"/>
    <property type="match status" value="1"/>
</dbReference>
<dbReference type="PANTHER" id="PTHR38766">
    <property type="entry name" value="FLAGELLAR PROTEIN FLIO"/>
    <property type="match status" value="1"/>
</dbReference>
<dbReference type="PANTHER" id="PTHR38766:SF1">
    <property type="entry name" value="FLAGELLAR PROTEIN FLIO"/>
    <property type="match status" value="1"/>
</dbReference>
<keyword evidence="9" id="KW-0732">Signal</keyword>
<keyword evidence="11" id="KW-1185">Reference proteome</keyword>
<evidence type="ECO:0000256" key="5">
    <source>
        <dbReference type="ARBA" id="ARBA00023143"/>
    </source>
</evidence>
<evidence type="ECO:0000256" key="2">
    <source>
        <dbReference type="ARBA" id="ARBA00022692"/>
    </source>
</evidence>
<sequence>MLFDTRTKKLTGQLIAWPALLLATPVALAQSPAPGGQSDYMKLGLTLVFIIGLIFACGWLVRRMAGGAGFNHRHIKVLSVMPLGTREKLMLVKAADEYLLLGVTPNGITTLHRYDEPIDIGENTVASPFADRMKGLLKGLDSDPLAKHKHSPKQDSNTDKNG</sequence>
<evidence type="ECO:0000256" key="8">
    <source>
        <dbReference type="SAM" id="MobiDB-lite"/>
    </source>
</evidence>
<dbReference type="GO" id="GO:0005886">
    <property type="term" value="C:plasma membrane"/>
    <property type="evidence" value="ECO:0007669"/>
    <property type="project" value="UniProtKB-SubCell"/>
</dbReference>
<reference evidence="10" key="2">
    <citation type="submission" date="2020-09" db="EMBL/GenBank/DDBJ databases">
        <authorList>
            <person name="Sun Q."/>
            <person name="Kim S."/>
        </authorList>
    </citation>
    <scope>NUCLEOTIDE SEQUENCE</scope>
    <source>
        <strain evidence="10">KCTC 22169</strain>
    </source>
</reference>
<evidence type="ECO:0000313" key="10">
    <source>
        <dbReference type="EMBL" id="GGX50777.1"/>
    </source>
</evidence>
<keyword evidence="4 7" id="KW-0472">Membrane</keyword>
<comment type="similarity">
    <text evidence="6 7">Belongs to the FliO/MopB family.</text>
</comment>
<dbReference type="RefSeq" id="WP_189608165.1">
    <property type="nucleotide sequence ID" value="NZ_BMXR01000004.1"/>
</dbReference>
<feature type="chain" id="PRO_5036733997" description="Flagellar protein" evidence="9">
    <location>
        <begin position="30"/>
        <end position="162"/>
    </location>
</feature>
<comment type="subcellular location">
    <subcellularLocation>
        <location evidence="7">Cell membrane</location>
    </subcellularLocation>
    <subcellularLocation>
        <location evidence="7">Bacterial flagellum basal body</location>
    </subcellularLocation>
</comment>
<dbReference type="EMBL" id="BMXR01000004">
    <property type="protein sequence ID" value="GGX50777.1"/>
    <property type="molecule type" value="Genomic_DNA"/>
</dbReference>
<accession>A0A918N9H8</accession>
<name>A0A918N9H8_9GAMM</name>
<proteinExistence type="inferred from homology"/>
<dbReference type="AlphaFoldDB" id="A0A918N9H8"/>
<dbReference type="Proteomes" id="UP000626148">
    <property type="component" value="Unassembled WGS sequence"/>
</dbReference>
<comment type="caution">
    <text evidence="10">The sequence shown here is derived from an EMBL/GenBank/DDBJ whole genome shotgun (WGS) entry which is preliminary data.</text>
</comment>
<evidence type="ECO:0000256" key="4">
    <source>
        <dbReference type="ARBA" id="ARBA00023136"/>
    </source>
</evidence>
<dbReference type="InterPro" id="IPR052205">
    <property type="entry name" value="FliO/MopB"/>
</dbReference>
<evidence type="ECO:0000256" key="1">
    <source>
        <dbReference type="ARBA" id="ARBA00022475"/>
    </source>
</evidence>
<keyword evidence="2 7" id="KW-0812">Transmembrane</keyword>
<dbReference type="GO" id="GO:0044781">
    <property type="term" value="P:bacterial-type flagellum organization"/>
    <property type="evidence" value="ECO:0007669"/>
    <property type="project" value="UniProtKB-UniRule"/>
</dbReference>
<gene>
    <name evidence="10" type="ORF">GCM10007392_17440</name>
</gene>
<reference evidence="10" key="1">
    <citation type="journal article" date="2014" name="Int. J. Syst. Evol. Microbiol.">
        <title>Complete genome sequence of Corynebacterium casei LMG S-19264T (=DSM 44701T), isolated from a smear-ripened cheese.</title>
        <authorList>
            <consortium name="US DOE Joint Genome Institute (JGI-PGF)"/>
            <person name="Walter F."/>
            <person name="Albersmeier A."/>
            <person name="Kalinowski J."/>
            <person name="Ruckert C."/>
        </authorList>
    </citation>
    <scope>NUCLEOTIDE SEQUENCE</scope>
    <source>
        <strain evidence="10">KCTC 22169</strain>
    </source>
</reference>